<dbReference type="GO" id="GO:0006511">
    <property type="term" value="P:ubiquitin-dependent protein catabolic process"/>
    <property type="evidence" value="ECO:0007669"/>
    <property type="project" value="TreeGrafter"/>
</dbReference>
<dbReference type="AlphaFoldDB" id="A0AAD3CZI5"/>
<dbReference type="GO" id="GO:0008270">
    <property type="term" value="F:zinc ion binding"/>
    <property type="evidence" value="ECO:0007669"/>
    <property type="project" value="UniProtKB-KW"/>
</dbReference>
<dbReference type="EMBL" id="BLLK01000047">
    <property type="protein sequence ID" value="GFH53880.1"/>
    <property type="molecule type" value="Genomic_DNA"/>
</dbReference>
<dbReference type="PANTHER" id="PTHR46016">
    <property type="entry name" value="ZINC FINGER, RING/FYVE/PHD-TYPE"/>
    <property type="match status" value="1"/>
</dbReference>
<dbReference type="InterPro" id="IPR051438">
    <property type="entry name" value="RNF_E3_ubiq-protein_ligase"/>
</dbReference>
<dbReference type="PROSITE" id="PS00518">
    <property type="entry name" value="ZF_RING_1"/>
    <property type="match status" value="1"/>
</dbReference>
<evidence type="ECO:0000256" key="5">
    <source>
        <dbReference type="SAM" id="Coils"/>
    </source>
</evidence>
<gene>
    <name evidence="7" type="ORF">CTEN210_10356</name>
</gene>
<evidence type="ECO:0000313" key="8">
    <source>
        <dbReference type="Proteomes" id="UP001054902"/>
    </source>
</evidence>
<name>A0AAD3CZI5_9STRA</name>
<keyword evidence="8" id="KW-1185">Reference proteome</keyword>
<dbReference type="SUPFAM" id="SSF49599">
    <property type="entry name" value="TRAF domain-like"/>
    <property type="match status" value="1"/>
</dbReference>
<keyword evidence="1" id="KW-0479">Metal-binding</keyword>
<keyword evidence="3" id="KW-0862">Zinc</keyword>
<dbReference type="GO" id="GO:0000209">
    <property type="term" value="P:protein polyubiquitination"/>
    <property type="evidence" value="ECO:0007669"/>
    <property type="project" value="TreeGrafter"/>
</dbReference>
<dbReference type="InterPro" id="IPR013083">
    <property type="entry name" value="Znf_RING/FYVE/PHD"/>
</dbReference>
<dbReference type="Gene3D" id="3.30.40.10">
    <property type="entry name" value="Zinc/RING finger domain, C3HC4 (zinc finger)"/>
    <property type="match status" value="1"/>
</dbReference>
<comment type="caution">
    <text evidence="7">The sequence shown here is derived from an EMBL/GenBank/DDBJ whole genome shotgun (WGS) entry which is preliminary data.</text>
</comment>
<dbReference type="InterPro" id="IPR017907">
    <property type="entry name" value="Znf_RING_CS"/>
</dbReference>
<organism evidence="7 8">
    <name type="scientific">Chaetoceros tenuissimus</name>
    <dbReference type="NCBI Taxonomy" id="426638"/>
    <lineage>
        <taxon>Eukaryota</taxon>
        <taxon>Sar</taxon>
        <taxon>Stramenopiles</taxon>
        <taxon>Ochrophyta</taxon>
        <taxon>Bacillariophyta</taxon>
        <taxon>Coscinodiscophyceae</taxon>
        <taxon>Chaetocerotophycidae</taxon>
        <taxon>Chaetocerotales</taxon>
        <taxon>Chaetocerotaceae</taxon>
        <taxon>Chaetoceros</taxon>
    </lineage>
</organism>
<dbReference type="PANTHER" id="PTHR46016:SF1">
    <property type="entry name" value="RING-TYPE DOMAIN-CONTAINING PROTEIN"/>
    <property type="match status" value="1"/>
</dbReference>
<feature type="coiled-coil region" evidence="5">
    <location>
        <begin position="120"/>
        <end position="147"/>
    </location>
</feature>
<reference evidence="7 8" key="1">
    <citation type="journal article" date="2021" name="Sci. Rep.">
        <title>The genome of the diatom Chaetoceros tenuissimus carries an ancient integrated fragment of an extant virus.</title>
        <authorList>
            <person name="Hongo Y."/>
            <person name="Kimura K."/>
            <person name="Takaki Y."/>
            <person name="Yoshida Y."/>
            <person name="Baba S."/>
            <person name="Kobayashi G."/>
            <person name="Nagasaki K."/>
            <person name="Hano T."/>
            <person name="Tomaru Y."/>
        </authorList>
    </citation>
    <scope>NUCLEOTIDE SEQUENCE [LARGE SCALE GENOMIC DNA]</scope>
    <source>
        <strain evidence="7 8">NIES-3715</strain>
    </source>
</reference>
<protein>
    <recommendedName>
        <fullName evidence="6">RING-type domain-containing protein</fullName>
    </recommendedName>
</protein>
<evidence type="ECO:0000256" key="4">
    <source>
        <dbReference type="PROSITE-ProRule" id="PRU00175"/>
    </source>
</evidence>
<dbReference type="PROSITE" id="PS50089">
    <property type="entry name" value="ZF_RING_2"/>
    <property type="match status" value="1"/>
</dbReference>
<accession>A0AAD3CZI5</accession>
<dbReference type="GO" id="GO:0061630">
    <property type="term" value="F:ubiquitin protein ligase activity"/>
    <property type="evidence" value="ECO:0007669"/>
    <property type="project" value="TreeGrafter"/>
</dbReference>
<evidence type="ECO:0000313" key="7">
    <source>
        <dbReference type="EMBL" id="GFH53880.1"/>
    </source>
</evidence>
<keyword evidence="2 4" id="KW-0863">Zinc-finger</keyword>
<evidence type="ECO:0000256" key="1">
    <source>
        <dbReference type="ARBA" id="ARBA00022723"/>
    </source>
</evidence>
<dbReference type="InterPro" id="IPR001841">
    <property type="entry name" value="Znf_RING"/>
</dbReference>
<sequence length="249" mass="29003">MSSISLLRPEEVPNEFICAICFSVPLEPNLLPCEHIFCADCIKKAFETQLACPTCRISCAHNQAKELNRNSLASRIWSSIQVKCDHSEKGCAWTGSISDLKSHRRNCSSKNRGYGNQYELDNFKEENNKLKAELKEKQDVIDALKTKIETHTLVPKIPYSNYQFNRSNVVELAQLISRYLENKPYEIDRNRIYQCVQNCYRDLEANYSDNPPYYHMDMHMLLTTCVASTWFTTKQKDNIRHWINSQFNN</sequence>
<evidence type="ECO:0000256" key="3">
    <source>
        <dbReference type="ARBA" id="ARBA00022833"/>
    </source>
</evidence>
<proteinExistence type="predicted"/>
<keyword evidence="5" id="KW-0175">Coiled coil</keyword>
<evidence type="ECO:0000256" key="2">
    <source>
        <dbReference type="ARBA" id="ARBA00022771"/>
    </source>
</evidence>
<dbReference type="Pfam" id="PF13639">
    <property type="entry name" value="zf-RING_2"/>
    <property type="match status" value="1"/>
</dbReference>
<dbReference type="Proteomes" id="UP001054902">
    <property type="component" value="Unassembled WGS sequence"/>
</dbReference>
<feature type="domain" description="RING-type" evidence="6">
    <location>
        <begin position="18"/>
        <end position="56"/>
    </location>
</feature>
<evidence type="ECO:0000259" key="6">
    <source>
        <dbReference type="PROSITE" id="PS50089"/>
    </source>
</evidence>
<dbReference type="SUPFAM" id="SSF57850">
    <property type="entry name" value="RING/U-box"/>
    <property type="match status" value="1"/>
</dbReference>
<dbReference type="SMART" id="SM00184">
    <property type="entry name" value="RING"/>
    <property type="match status" value="1"/>
</dbReference>